<dbReference type="AlphaFoldDB" id="A0A4Q1KWS0"/>
<dbReference type="GO" id="GO:0008080">
    <property type="term" value="F:N-acetyltransferase activity"/>
    <property type="evidence" value="ECO:0007669"/>
    <property type="project" value="InterPro"/>
</dbReference>
<dbReference type="Proteomes" id="UP000289734">
    <property type="component" value="Unassembled WGS sequence"/>
</dbReference>
<dbReference type="InterPro" id="IPR000182">
    <property type="entry name" value="GNAT_dom"/>
</dbReference>
<gene>
    <name evidence="2" type="ORF">EQG68_03590</name>
</gene>
<organism evidence="2 3">
    <name type="scientific">Flavobacterium piscinae</name>
    <dbReference type="NCBI Taxonomy" id="2506424"/>
    <lineage>
        <taxon>Bacteria</taxon>
        <taxon>Pseudomonadati</taxon>
        <taxon>Bacteroidota</taxon>
        <taxon>Flavobacteriia</taxon>
        <taxon>Flavobacteriales</taxon>
        <taxon>Flavobacteriaceae</taxon>
        <taxon>Flavobacterium</taxon>
    </lineage>
</organism>
<name>A0A4Q1KWS0_9FLAO</name>
<comment type="caution">
    <text evidence="2">The sequence shown here is derived from an EMBL/GenBank/DDBJ whole genome shotgun (WGS) entry which is preliminary data.</text>
</comment>
<dbReference type="Pfam" id="PF00583">
    <property type="entry name" value="Acetyltransf_1"/>
    <property type="match status" value="1"/>
</dbReference>
<dbReference type="PANTHER" id="PTHR13947">
    <property type="entry name" value="GNAT FAMILY N-ACETYLTRANSFERASE"/>
    <property type="match status" value="1"/>
</dbReference>
<dbReference type="InterPro" id="IPR050769">
    <property type="entry name" value="NAT_camello-type"/>
</dbReference>
<keyword evidence="3" id="KW-1185">Reference proteome</keyword>
<dbReference type="EMBL" id="SBKQ01000003">
    <property type="protein sequence ID" value="RXR34130.1"/>
    <property type="molecule type" value="Genomic_DNA"/>
</dbReference>
<dbReference type="CDD" id="cd04301">
    <property type="entry name" value="NAT_SF"/>
    <property type="match status" value="1"/>
</dbReference>
<dbReference type="RefSeq" id="WP_129463416.1">
    <property type="nucleotide sequence ID" value="NZ_JACSXZ010000001.1"/>
</dbReference>
<dbReference type="OrthoDB" id="9803233at2"/>
<keyword evidence="1 2" id="KW-0808">Transferase</keyword>
<sequence length="149" mass="17131">MIDLLRTTSDHTDFQSLVVQLDAYLQEIDGEDHAFYSQYNKSNLLKNALIAYENTIPVGIGAYKEYDSETIEIKRMFTFPEQRGKGIAKTILTELENWAREENYSIAILETGVELKVAISLYQKMGYQLIENYGQYSGVENSICMKKHL</sequence>
<dbReference type="InterPro" id="IPR016181">
    <property type="entry name" value="Acyl_CoA_acyltransferase"/>
</dbReference>
<protein>
    <submittedName>
        <fullName evidence="2">GNAT family N-acetyltransferase</fullName>
    </submittedName>
</protein>
<reference evidence="3" key="1">
    <citation type="submission" date="2019-01" db="EMBL/GenBank/DDBJ databases">
        <title>Cytophagaceae bacterium strain CAR-16.</title>
        <authorList>
            <person name="Chen W.-M."/>
        </authorList>
    </citation>
    <scope>NUCLEOTIDE SEQUENCE [LARGE SCALE GENOMIC DNA]</scope>
    <source>
        <strain evidence="3">ICH-30</strain>
    </source>
</reference>
<dbReference type="Gene3D" id="3.40.630.30">
    <property type="match status" value="1"/>
</dbReference>
<dbReference type="PROSITE" id="PS51186">
    <property type="entry name" value="GNAT"/>
    <property type="match status" value="1"/>
</dbReference>
<accession>A0A4Q1KWS0</accession>
<dbReference type="PANTHER" id="PTHR13947:SF37">
    <property type="entry name" value="LD18367P"/>
    <property type="match status" value="1"/>
</dbReference>
<evidence type="ECO:0000313" key="3">
    <source>
        <dbReference type="Proteomes" id="UP000289734"/>
    </source>
</evidence>
<proteinExistence type="predicted"/>
<evidence type="ECO:0000313" key="2">
    <source>
        <dbReference type="EMBL" id="RXR34130.1"/>
    </source>
</evidence>
<evidence type="ECO:0000256" key="1">
    <source>
        <dbReference type="ARBA" id="ARBA00022679"/>
    </source>
</evidence>
<dbReference type="SUPFAM" id="SSF55729">
    <property type="entry name" value="Acyl-CoA N-acyltransferases (Nat)"/>
    <property type="match status" value="1"/>
</dbReference>